<feature type="domain" description="SHSP" evidence="3">
    <location>
        <begin position="88"/>
        <end position="196"/>
    </location>
</feature>
<dbReference type="CDD" id="cd06526">
    <property type="entry name" value="metazoan_ACD"/>
    <property type="match status" value="1"/>
</dbReference>
<accession>A0AAN5CKW1</accession>
<organism evidence="4 5">
    <name type="scientific">Pristionchus mayeri</name>
    <dbReference type="NCBI Taxonomy" id="1317129"/>
    <lineage>
        <taxon>Eukaryota</taxon>
        <taxon>Metazoa</taxon>
        <taxon>Ecdysozoa</taxon>
        <taxon>Nematoda</taxon>
        <taxon>Chromadorea</taxon>
        <taxon>Rhabditida</taxon>
        <taxon>Rhabditina</taxon>
        <taxon>Diplogasteromorpha</taxon>
        <taxon>Diplogasteroidea</taxon>
        <taxon>Neodiplogasteridae</taxon>
        <taxon>Pristionchus</taxon>
    </lineage>
</organism>
<gene>
    <name evidence="4" type="ORF">PMAYCL1PPCAC_16517</name>
</gene>
<evidence type="ECO:0000313" key="5">
    <source>
        <dbReference type="Proteomes" id="UP001328107"/>
    </source>
</evidence>
<dbReference type="InterPro" id="IPR001436">
    <property type="entry name" value="Alpha-crystallin/sHSP_animal"/>
</dbReference>
<dbReference type="PRINTS" id="PR00299">
    <property type="entry name" value="ACRYSTALLIN"/>
</dbReference>
<dbReference type="PANTHER" id="PTHR45640">
    <property type="entry name" value="HEAT SHOCK PROTEIN HSP-12.2-RELATED"/>
    <property type="match status" value="1"/>
</dbReference>
<dbReference type="InterPro" id="IPR002068">
    <property type="entry name" value="A-crystallin/Hsp20_dom"/>
</dbReference>
<proteinExistence type="inferred from homology"/>
<dbReference type="Gene3D" id="2.60.40.790">
    <property type="match status" value="1"/>
</dbReference>
<evidence type="ECO:0000313" key="4">
    <source>
        <dbReference type="EMBL" id="GMR46322.1"/>
    </source>
</evidence>
<dbReference type="AlphaFoldDB" id="A0AAN5CKW1"/>
<keyword evidence="5" id="KW-1185">Reference proteome</keyword>
<comment type="caution">
    <text evidence="4">The sequence shown here is derived from an EMBL/GenBank/DDBJ whole genome shotgun (WGS) entry which is preliminary data.</text>
</comment>
<dbReference type="Pfam" id="PF00011">
    <property type="entry name" value="HSP20"/>
    <property type="match status" value="1"/>
</dbReference>
<dbReference type="GO" id="GO:0036498">
    <property type="term" value="P:IRE1-mediated unfolded protein response"/>
    <property type="evidence" value="ECO:0007669"/>
    <property type="project" value="TreeGrafter"/>
</dbReference>
<dbReference type="GO" id="GO:0051082">
    <property type="term" value="F:unfolded protein binding"/>
    <property type="evidence" value="ECO:0007669"/>
    <property type="project" value="TreeGrafter"/>
</dbReference>
<reference evidence="5" key="1">
    <citation type="submission" date="2022-10" db="EMBL/GenBank/DDBJ databases">
        <title>Genome assembly of Pristionchus species.</title>
        <authorList>
            <person name="Yoshida K."/>
            <person name="Sommer R.J."/>
        </authorList>
    </citation>
    <scope>NUCLEOTIDE SEQUENCE [LARGE SCALE GENOMIC DNA]</scope>
    <source>
        <strain evidence="5">RS5460</strain>
    </source>
</reference>
<dbReference type="InterPro" id="IPR008978">
    <property type="entry name" value="HSP20-like_chaperone"/>
</dbReference>
<protein>
    <recommendedName>
        <fullName evidence="3">SHSP domain-containing protein</fullName>
    </recommendedName>
</protein>
<dbReference type="PROSITE" id="PS01031">
    <property type="entry name" value="SHSP"/>
    <property type="match status" value="1"/>
</dbReference>
<dbReference type="Proteomes" id="UP001328107">
    <property type="component" value="Unassembled WGS sequence"/>
</dbReference>
<evidence type="ECO:0000256" key="1">
    <source>
        <dbReference type="PROSITE-ProRule" id="PRU00285"/>
    </source>
</evidence>
<comment type="similarity">
    <text evidence="1 2">Belongs to the small heat shock protein (HSP20) family.</text>
</comment>
<feature type="non-terminal residue" evidence="4">
    <location>
        <position position="1"/>
    </location>
</feature>
<dbReference type="PANTHER" id="PTHR45640:SF32">
    <property type="entry name" value="STRESS-INDUCED PROTEIN 1"/>
    <property type="match status" value="1"/>
</dbReference>
<dbReference type="GO" id="GO:0042026">
    <property type="term" value="P:protein refolding"/>
    <property type="evidence" value="ECO:0007669"/>
    <property type="project" value="TreeGrafter"/>
</dbReference>
<dbReference type="GO" id="GO:0005737">
    <property type="term" value="C:cytoplasm"/>
    <property type="evidence" value="ECO:0007669"/>
    <property type="project" value="TreeGrafter"/>
</dbReference>
<dbReference type="SUPFAM" id="SSF49764">
    <property type="entry name" value="HSP20-like chaperones"/>
    <property type="match status" value="1"/>
</dbReference>
<dbReference type="EMBL" id="BTRK01000004">
    <property type="protein sequence ID" value="GMR46322.1"/>
    <property type="molecule type" value="Genomic_DNA"/>
</dbReference>
<evidence type="ECO:0000259" key="3">
    <source>
        <dbReference type="PROSITE" id="PS01031"/>
    </source>
</evidence>
<sequence>AETLLIFLVSRNVVRSLFLPSSWELKIRESGGGGGAHPVPFVSTLVLPPMSLVRKKPFDRELIRAFDQMFEDEQRNIFAPCWRGLPSEIALSLGCSGGVENTREKFAVHVDVSHFEPEEVKVILSGNELTIEGHHEEKSDEYGSMKRSFVRKFHLPEDAHLDSLRSSFSDKGVLSVEAPKKTLEETESRVISIKRV</sequence>
<evidence type="ECO:0000256" key="2">
    <source>
        <dbReference type="RuleBase" id="RU003616"/>
    </source>
</evidence>
<dbReference type="GO" id="GO:0005634">
    <property type="term" value="C:nucleus"/>
    <property type="evidence" value="ECO:0007669"/>
    <property type="project" value="TreeGrafter"/>
</dbReference>
<dbReference type="GO" id="GO:0009408">
    <property type="term" value="P:response to heat"/>
    <property type="evidence" value="ECO:0007669"/>
    <property type="project" value="TreeGrafter"/>
</dbReference>
<name>A0AAN5CKW1_9BILA</name>